<dbReference type="InterPro" id="IPR010652">
    <property type="entry name" value="DUF1232"/>
</dbReference>
<comment type="subcellular location">
    <subcellularLocation>
        <location evidence="1">Endomembrane system</location>
        <topology evidence="1">Multi-pass membrane protein</topology>
    </subcellularLocation>
</comment>
<feature type="domain" description="DUF1232" evidence="6">
    <location>
        <begin position="38"/>
        <end position="70"/>
    </location>
</feature>
<dbReference type="Pfam" id="PF06803">
    <property type="entry name" value="DUF1232"/>
    <property type="match status" value="1"/>
</dbReference>
<dbReference type="PIRSF" id="PIRSF029962">
    <property type="entry name" value="UCP029962"/>
    <property type="match status" value="1"/>
</dbReference>
<evidence type="ECO:0000313" key="8">
    <source>
        <dbReference type="Proteomes" id="UP000192527"/>
    </source>
</evidence>
<protein>
    <recommendedName>
        <fullName evidence="6">DUF1232 domain-containing protein</fullName>
    </recommendedName>
</protein>
<dbReference type="OrthoDB" id="2679475at2"/>
<dbReference type="STRING" id="402384.HM131_19540"/>
<dbReference type="KEGG" id="hmn:HM131_19540"/>
<keyword evidence="4 5" id="KW-0472">Membrane</keyword>
<keyword evidence="2 5" id="KW-0812">Transmembrane</keyword>
<evidence type="ECO:0000256" key="3">
    <source>
        <dbReference type="ARBA" id="ARBA00022989"/>
    </source>
</evidence>
<proteinExistence type="predicted"/>
<sequence>MFRIWRRVKFVFNIRKSIPFLIRFFQSKEVSNRKKGLSIFFIVSYILFPWDIIPDFLLLLGIVDDVAVFTYIMQLMVKMAPESLKEEYRIEED</sequence>
<dbReference type="EMBL" id="CP020772">
    <property type="protein sequence ID" value="ARI78882.1"/>
    <property type="molecule type" value="Genomic_DNA"/>
</dbReference>
<reference evidence="7 8" key="1">
    <citation type="submission" date="2017-04" db="EMBL/GenBank/DDBJ databases">
        <title>The whole genome sequencing and assembly of Halobacillus mangrovi strain.</title>
        <authorList>
            <person name="Lee S.-J."/>
            <person name="Park M.-K."/>
            <person name="Kim J.-Y."/>
            <person name="Lee Y.-J."/>
            <person name="Yi H."/>
            <person name="Bahn Y.-S."/>
            <person name="Kim J.F."/>
            <person name="Lee D.-W."/>
        </authorList>
    </citation>
    <scope>NUCLEOTIDE SEQUENCE [LARGE SCALE GENOMIC DNA]</scope>
    <source>
        <strain evidence="7 8">KTB 131</strain>
    </source>
</reference>
<dbReference type="Proteomes" id="UP000192527">
    <property type="component" value="Chromosome"/>
</dbReference>
<dbReference type="AlphaFoldDB" id="A0A1W6A043"/>
<gene>
    <name evidence="7" type="ORF">HM131_19540</name>
</gene>
<organism evidence="7 8">
    <name type="scientific">Halobacillus mangrovi</name>
    <dbReference type="NCBI Taxonomy" id="402384"/>
    <lineage>
        <taxon>Bacteria</taxon>
        <taxon>Bacillati</taxon>
        <taxon>Bacillota</taxon>
        <taxon>Bacilli</taxon>
        <taxon>Bacillales</taxon>
        <taxon>Bacillaceae</taxon>
        <taxon>Halobacillus</taxon>
    </lineage>
</organism>
<keyword evidence="3 5" id="KW-1133">Transmembrane helix</keyword>
<keyword evidence="8" id="KW-1185">Reference proteome</keyword>
<evidence type="ECO:0000256" key="5">
    <source>
        <dbReference type="SAM" id="Phobius"/>
    </source>
</evidence>
<dbReference type="RefSeq" id="WP_085031367.1">
    <property type="nucleotide sequence ID" value="NZ_CP020772.1"/>
</dbReference>
<dbReference type="GO" id="GO:0012505">
    <property type="term" value="C:endomembrane system"/>
    <property type="evidence" value="ECO:0007669"/>
    <property type="project" value="UniProtKB-SubCell"/>
</dbReference>
<evidence type="ECO:0000313" key="7">
    <source>
        <dbReference type="EMBL" id="ARI78882.1"/>
    </source>
</evidence>
<dbReference type="InterPro" id="IPR016941">
    <property type="entry name" value="UCP029962"/>
</dbReference>
<evidence type="ECO:0000256" key="4">
    <source>
        <dbReference type="ARBA" id="ARBA00023136"/>
    </source>
</evidence>
<name>A0A1W6A043_9BACI</name>
<evidence type="ECO:0000256" key="1">
    <source>
        <dbReference type="ARBA" id="ARBA00004127"/>
    </source>
</evidence>
<feature type="transmembrane region" description="Helical" evidence="5">
    <location>
        <begin position="36"/>
        <end position="53"/>
    </location>
</feature>
<accession>A0A1W6A043</accession>
<evidence type="ECO:0000259" key="6">
    <source>
        <dbReference type="Pfam" id="PF06803"/>
    </source>
</evidence>
<evidence type="ECO:0000256" key="2">
    <source>
        <dbReference type="ARBA" id="ARBA00022692"/>
    </source>
</evidence>